<accession>A0A3S1DLF9</accession>
<evidence type="ECO:0000313" key="2">
    <source>
        <dbReference type="EMBL" id="RUT47297.1"/>
    </source>
</evidence>
<dbReference type="RefSeq" id="WP_127191571.1">
    <property type="nucleotide sequence ID" value="NZ_RZNY01000005.1"/>
</dbReference>
<feature type="domain" description="Bacterial bifunctional deaminase-reductase C-terminal" evidence="1">
    <location>
        <begin position="5"/>
        <end position="166"/>
    </location>
</feature>
<dbReference type="GO" id="GO:0009231">
    <property type="term" value="P:riboflavin biosynthetic process"/>
    <property type="evidence" value="ECO:0007669"/>
    <property type="project" value="InterPro"/>
</dbReference>
<dbReference type="GO" id="GO:0008703">
    <property type="term" value="F:5-amino-6-(5-phosphoribosylamino)uracil reductase activity"/>
    <property type="evidence" value="ECO:0007669"/>
    <property type="project" value="InterPro"/>
</dbReference>
<dbReference type="InterPro" id="IPR050765">
    <property type="entry name" value="Riboflavin_Biosynth_HTPR"/>
</dbReference>
<sequence>MKNNKVVLYIAMSLDGYIARLDGSVDWLMDVEADGGDGGYGEFYKTVGTVIMGRLTYDEVLLLADEFPYADKPCYVLTRSQQAPAPHVTFTDEALTTLIPRLKLTSEGDVWLVGGGQLVGDFLAANLLDELQITIIPKVLGEGIPLFPQGTVPSTFHLTHIQKIGQMASLIYKSIEN</sequence>
<gene>
    <name evidence="2" type="ORF">EJP82_08315</name>
</gene>
<evidence type="ECO:0000313" key="3">
    <source>
        <dbReference type="Proteomes" id="UP000279446"/>
    </source>
</evidence>
<comment type="caution">
    <text evidence="2">The sequence shown here is derived from an EMBL/GenBank/DDBJ whole genome shotgun (WGS) entry which is preliminary data.</text>
</comment>
<dbReference type="InterPro" id="IPR002734">
    <property type="entry name" value="RibDG_C"/>
</dbReference>
<dbReference type="Gene3D" id="3.40.430.10">
    <property type="entry name" value="Dihydrofolate Reductase, subunit A"/>
    <property type="match status" value="1"/>
</dbReference>
<dbReference type="Proteomes" id="UP000279446">
    <property type="component" value="Unassembled WGS sequence"/>
</dbReference>
<organism evidence="2 3">
    <name type="scientific">Paenibacillus anaericanus</name>
    <dbReference type="NCBI Taxonomy" id="170367"/>
    <lineage>
        <taxon>Bacteria</taxon>
        <taxon>Bacillati</taxon>
        <taxon>Bacillota</taxon>
        <taxon>Bacilli</taxon>
        <taxon>Bacillales</taxon>
        <taxon>Paenibacillaceae</taxon>
        <taxon>Paenibacillus</taxon>
    </lineage>
</organism>
<evidence type="ECO:0000259" key="1">
    <source>
        <dbReference type="Pfam" id="PF01872"/>
    </source>
</evidence>
<dbReference type="EMBL" id="RZNY01000005">
    <property type="protein sequence ID" value="RUT47297.1"/>
    <property type="molecule type" value="Genomic_DNA"/>
</dbReference>
<reference evidence="2 3" key="1">
    <citation type="submission" date="2018-12" db="EMBL/GenBank/DDBJ databases">
        <authorList>
            <person name="Sun L."/>
            <person name="Chen Z."/>
        </authorList>
    </citation>
    <scope>NUCLEOTIDE SEQUENCE [LARGE SCALE GENOMIC DNA]</scope>
    <source>
        <strain evidence="2 3">DSM 15890</strain>
    </source>
</reference>
<name>A0A3S1DLF9_9BACL</name>
<dbReference type="Pfam" id="PF01872">
    <property type="entry name" value="RibD_C"/>
    <property type="match status" value="1"/>
</dbReference>
<dbReference type="PANTHER" id="PTHR38011:SF11">
    <property type="entry name" value="2,5-DIAMINO-6-RIBOSYLAMINO-4(3H)-PYRIMIDINONE 5'-PHOSPHATE REDUCTASE"/>
    <property type="match status" value="1"/>
</dbReference>
<dbReference type="SUPFAM" id="SSF53597">
    <property type="entry name" value="Dihydrofolate reductase-like"/>
    <property type="match status" value="1"/>
</dbReference>
<keyword evidence="3" id="KW-1185">Reference proteome</keyword>
<dbReference type="PANTHER" id="PTHR38011">
    <property type="entry name" value="DIHYDROFOLATE REDUCTASE FAMILY PROTEIN (AFU_ORTHOLOGUE AFUA_8G06820)"/>
    <property type="match status" value="1"/>
</dbReference>
<dbReference type="OrthoDB" id="195113at2"/>
<dbReference type="AlphaFoldDB" id="A0A3S1DLF9"/>
<dbReference type="InterPro" id="IPR024072">
    <property type="entry name" value="DHFR-like_dom_sf"/>
</dbReference>
<proteinExistence type="predicted"/>
<protein>
    <submittedName>
        <fullName evidence="2">Dihydrofolate reductase</fullName>
    </submittedName>
</protein>